<dbReference type="RefSeq" id="WP_225234400.1">
    <property type="nucleotide sequence ID" value="NZ_JBAPLV010000001.1"/>
</dbReference>
<dbReference type="Gene3D" id="3.40.50.1820">
    <property type="entry name" value="alpha/beta hydrolase"/>
    <property type="match status" value="1"/>
</dbReference>
<evidence type="ECO:0000313" key="2">
    <source>
        <dbReference type="EMBL" id="MEI4276964.1"/>
    </source>
</evidence>
<reference evidence="2 3" key="1">
    <citation type="submission" date="2024-03" db="EMBL/GenBank/DDBJ databases">
        <title>Draft genome sequence of Klenkia terrae.</title>
        <authorList>
            <person name="Duangmal K."/>
            <person name="Chantavorakit T."/>
        </authorList>
    </citation>
    <scope>NUCLEOTIDE SEQUENCE [LARGE SCALE GENOMIC DNA]</scope>
    <source>
        <strain evidence="2 3">JCM 17786</strain>
    </source>
</reference>
<dbReference type="Proteomes" id="UP001373496">
    <property type="component" value="Unassembled WGS sequence"/>
</dbReference>
<dbReference type="Pfam" id="PF06259">
    <property type="entry name" value="Abhydrolase_8"/>
    <property type="match status" value="1"/>
</dbReference>
<protein>
    <submittedName>
        <fullName evidence="2">Alpha/beta hydrolase</fullName>
    </submittedName>
</protein>
<dbReference type="InterPro" id="IPR029058">
    <property type="entry name" value="AB_hydrolase_fold"/>
</dbReference>
<dbReference type="InterPro" id="IPR010427">
    <property type="entry name" value="DUF1023"/>
</dbReference>
<evidence type="ECO:0000313" key="3">
    <source>
        <dbReference type="Proteomes" id="UP001373496"/>
    </source>
</evidence>
<feature type="domain" description="DUF1023" evidence="1">
    <location>
        <begin position="281"/>
        <end position="456"/>
    </location>
</feature>
<keyword evidence="3" id="KW-1185">Reference proteome</keyword>
<dbReference type="EMBL" id="JBAPLV010000001">
    <property type="protein sequence ID" value="MEI4276964.1"/>
    <property type="molecule type" value="Genomic_DNA"/>
</dbReference>
<dbReference type="SUPFAM" id="SSF53474">
    <property type="entry name" value="alpha/beta-Hydrolases"/>
    <property type="match status" value="1"/>
</dbReference>
<keyword evidence="2" id="KW-0378">Hydrolase</keyword>
<name>A0ABU8DZY2_9ACTN</name>
<gene>
    <name evidence="2" type="ORF">UXQ13_00650</name>
</gene>
<accession>A0ABU8DZY2</accession>
<proteinExistence type="predicted"/>
<sequence>MTTGLSAVEAWDLPALQGSVAGLAAVPDRLAGWRARLDGLRGHLRGADLWSGQAADVAATALVELSAVAGEVGRALGGSAEQLGVVVVRAGTAQEEVAAARAAAASGPVELSDSGAVPPVALAGMAADQLLAVADRERAAGWAESHARSALAAADAVLLAARAAGEPLTPMVVAGVGYTGVAQAAAAVAAPPRVPAAAPVAAAAWWEGLTPAARQAAIATDPAGVGALDGLPAAARDQANRLLLDQALAHPGRDGHGVALDTAARLAALDAAGPAQLVAFDPAHEVVALSVGDLDTAAAVGVLVPGMATTPDDLPGLVHDATSVGALAAVAVPGLAVATLVWLGYSTPNILTVASARQARDGGVALDRALDGLAASRGAAAAAGGPPPPRTSVLAHSYGTVVAGYAARAEGELAADAVVLLGSPGVPEDDAAGLEAPEVYGAWTPFDPVSYLGRFGPSPSDPGFGDTPLPTTPVQLHTEYYDEWFPTLEAVAEVVAGTRDHG</sequence>
<dbReference type="GO" id="GO:0016787">
    <property type="term" value="F:hydrolase activity"/>
    <property type="evidence" value="ECO:0007669"/>
    <property type="project" value="UniProtKB-KW"/>
</dbReference>
<comment type="caution">
    <text evidence="2">The sequence shown here is derived from an EMBL/GenBank/DDBJ whole genome shotgun (WGS) entry which is preliminary data.</text>
</comment>
<organism evidence="2 3">
    <name type="scientific">Klenkia terrae</name>
    <dbReference type="NCBI Taxonomy" id="1052259"/>
    <lineage>
        <taxon>Bacteria</taxon>
        <taxon>Bacillati</taxon>
        <taxon>Actinomycetota</taxon>
        <taxon>Actinomycetes</taxon>
        <taxon>Geodermatophilales</taxon>
        <taxon>Geodermatophilaceae</taxon>
        <taxon>Klenkia</taxon>
    </lineage>
</organism>
<evidence type="ECO:0000259" key="1">
    <source>
        <dbReference type="Pfam" id="PF06259"/>
    </source>
</evidence>